<evidence type="ECO:0000313" key="2">
    <source>
        <dbReference type="Proteomes" id="UP000308901"/>
    </source>
</evidence>
<dbReference type="RefSeq" id="WP_138151432.1">
    <property type="nucleotide sequence ID" value="NZ_VANU01000001.1"/>
</dbReference>
<reference evidence="1 2" key="1">
    <citation type="submission" date="2019-05" db="EMBL/GenBank/DDBJ databases">
        <title>Arcobacter sp. nov., isolated from sea sediment.</title>
        <authorList>
            <person name="Kim W."/>
        </authorList>
    </citation>
    <scope>NUCLEOTIDE SEQUENCE [LARGE SCALE GENOMIC DNA]</scope>
    <source>
        <strain evidence="1 2">CAU 1517</strain>
    </source>
</reference>
<name>A0A5R8Y5G5_9BACT</name>
<gene>
    <name evidence="1" type="ORF">FDK22_03150</name>
</gene>
<proteinExistence type="predicted"/>
<protein>
    <submittedName>
        <fullName evidence="1">Tail fiber protein</fullName>
    </submittedName>
</protein>
<dbReference type="Proteomes" id="UP000308901">
    <property type="component" value="Unassembled WGS sequence"/>
</dbReference>
<keyword evidence="2" id="KW-1185">Reference proteome</keyword>
<dbReference type="AlphaFoldDB" id="A0A5R8Y5G5"/>
<evidence type="ECO:0000313" key="1">
    <source>
        <dbReference type="EMBL" id="TLP41030.1"/>
    </source>
</evidence>
<dbReference type="OrthoDB" id="5365411at2"/>
<accession>A0A5R8Y5G5</accession>
<comment type="caution">
    <text evidence="1">The sequence shown here is derived from an EMBL/GenBank/DDBJ whole genome shotgun (WGS) entry which is preliminary data.</text>
</comment>
<organism evidence="1 2">
    <name type="scientific">Arcobacter arenosus</name>
    <dbReference type="NCBI Taxonomy" id="2576037"/>
    <lineage>
        <taxon>Bacteria</taxon>
        <taxon>Pseudomonadati</taxon>
        <taxon>Campylobacterota</taxon>
        <taxon>Epsilonproteobacteria</taxon>
        <taxon>Campylobacterales</taxon>
        <taxon>Arcobacteraceae</taxon>
        <taxon>Arcobacter</taxon>
    </lineage>
</organism>
<dbReference type="SUPFAM" id="SSF88874">
    <property type="entry name" value="Receptor-binding domain of short tail fibre protein gp12"/>
    <property type="match status" value="1"/>
</dbReference>
<sequence length="231" mass="24005">MANLPDFSDSNLTKGGFYTLINTLRDFLSGSIGTTGTPEGVKMALGLDSVENTSDLGKPISTLTQEALDLKSNSDHTHSLKTINEQSIWGSGDLTIEGVPSGCILMWSGAITSIPSGWYLCDGTNGTPDLSDTFIMGTTTEADIGTTGGSADAVVVKHSHTGSTNTAGNHTHTAFVGGNTYDSNGYGNSYSLSNTNSAGDHSHTVTIDNAGVDGANKNLPPYMKLAYIMKG</sequence>
<dbReference type="EMBL" id="VANU01000001">
    <property type="protein sequence ID" value="TLP41030.1"/>
    <property type="molecule type" value="Genomic_DNA"/>
</dbReference>
<dbReference type="CDD" id="cd22641">
    <property type="entry name" value="C24-like"/>
    <property type="match status" value="1"/>
</dbReference>